<dbReference type="AlphaFoldDB" id="A0A6B0UHM9"/>
<feature type="chain" id="PRO_5025496127" evidence="1">
    <location>
        <begin position="31"/>
        <end position="103"/>
    </location>
</feature>
<organism evidence="2">
    <name type="scientific">Ixodes ricinus</name>
    <name type="common">Common tick</name>
    <name type="synonym">Acarus ricinus</name>
    <dbReference type="NCBI Taxonomy" id="34613"/>
    <lineage>
        <taxon>Eukaryota</taxon>
        <taxon>Metazoa</taxon>
        <taxon>Ecdysozoa</taxon>
        <taxon>Arthropoda</taxon>
        <taxon>Chelicerata</taxon>
        <taxon>Arachnida</taxon>
        <taxon>Acari</taxon>
        <taxon>Parasitiformes</taxon>
        <taxon>Ixodida</taxon>
        <taxon>Ixodoidea</taxon>
        <taxon>Ixodidae</taxon>
        <taxon>Ixodinae</taxon>
        <taxon>Ixodes</taxon>
    </lineage>
</organism>
<proteinExistence type="predicted"/>
<name>A0A6B0UHM9_IXORI</name>
<evidence type="ECO:0000256" key="1">
    <source>
        <dbReference type="SAM" id="SignalP"/>
    </source>
</evidence>
<dbReference type="EMBL" id="GIFC01006553">
    <property type="protein sequence ID" value="MXU88636.1"/>
    <property type="molecule type" value="Transcribed_RNA"/>
</dbReference>
<sequence length="103" mass="10923">MQTAEVSIRPASDGATFSAILVLLAGCSLAFPRSTQIAEIGSGSKQASNSEQFEDVESGCIQSGTRYFHVIPPAGDDDNKRLGSGLKLIVFGNKLFQKDALVF</sequence>
<keyword evidence="1" id="KW-0732">Signal</keyword>
<feature type="signal peptide" evidence="1">
    <location>
        <begin position="1"/>
        <end position="30"/>
    </location>
</feature>
<reference evidence="2" key="1">
    <citation type="submission" date="2019-12" db="EMBL/GenBank/DDBJ databases">
        <title>An insight into the sialome of adult female Ixodes ricinus ticks feeding for 6 days.</title>
        <authorList>
            <person name="Perner J."/>
            <person name="Ribeiro J.M.C."/>
        </authorList>
    </citation>
    <scope>NUCLEOTIDE SEQUENCE</scope>
    <source>
        <strain evidence="2">Semi-engorged</strain>
        <tissue evidence="2">Salivary glands</tissue>
    </source>
</reference>
<protein>
    <submittedName>
        <fullName evidence="2">Putative secreted protein</fullName>
    </submittedName>
</protein>
<evidence type="ECO:0000313" key="2">
    <source>
        <dbReference type="EMBL" id="MXU88636.1"/>
    </source>
</evidence>
<accession>A0A6B0UHM9</accession>